<dbReference type="PANTHER" id="PTHR35936:SF17">
    <property type="entry name" value="ARGININE-BINDING EXTRACELLULAR PROTEIN ARTP"/>
    <property type="match status" value="1"/>
</dbReference>
<dbReference type="Gene3D" id="3.40.190.10">
    <property type="entry name" value="Periplasmic binding protein-like II"/>
    <property type="match status" value="2"/>
</dbReference>
<feature type="domain" description="Solute-binding protein family 3/N-terminal" evidence="3">
    <location>
        <begin position="59"/>
        <end position="278"/>
    </location>
</feature>
<dbReference type="CDD" id="cd13694">
    <property type="entry name" value="PBP2_Cysteine"/>
    <property type="match status" value="1"/>
</dbReference>
<protein>
    <submittedName>
        <fullName evidence="4">Cysteine ABC transporter substrate-binding protein</fullName>
    </submittedName>
</protein>
<evidence type="ECO:0000256" key="1">
    <source>
        <dbReference type="ARBA" id="ARBA00022729"/>
    </source>
</evidence>
<reference evidence="4 5" key="1">
    <citation type="submission" date="2021-03" db="EMBL/GenBank/DDBJ databases">
        <title>Human Oral Microbial Genomes.</title>
        <authorList>
            <person name="Johnston C.D."/>
            <person name="Chen T."/>
            <person name="Dewhirst F.E."/>
        </authorList>
    </citation>
    <scope>NUCLEOTIDE SEQUENCE [LARGE SCALE GENOMIC DNA]</scope>
    <source>
        <strain evidence="4 5">DSMZ 100122</strain>
    </source>
</reference>
<dbReference type="Pfam" id="PF00497">
    <property type="entry name" value="SBP_bac_3"/>
    <property type="match status" value="1"/>
</dbReference>
<evidence type="ECO:0000313" key="4">
    <source>
        <dbReference type="EMBL" id="QUC08985.1"/>
    </source>
</evidence>
<evidence type="ECO:0000259" key="3">
    <source>
        <dbReference type="SMART" id="SM00062"/>
    </source>
</evidence>
<dbReference type="Proteomes" id="UP000678513">
    <property type="component" value="Chromosome"/>
</dbReference>
<dbReference type="PROSITE" id="PS51318">
    <property type="entry name" value="TAT"/>
    <property type="match status" value="1"/>
</dbReference>
<feature type="chain" id="PRO_5046286943" evidence="2">
    <location>
        <begin position="27"/>
        <end position="295"/>
    </location>
</feature>
<keyword evidence="5" id="KW-1185">Reference proteome</keyword>
<dbReference type="InterPro" id="IPR001638">
    <property type="entry name" value="Solute-binding_3/MltF_N"/>
</dbReference>
<proteinExistence type="predicted"/>
<evidence type="ECO:0000313" key="5">
    <source>
        <dbReference type="Proteomes" id="UP000678513"/>
    </source>
</evidence>
<evidence type="ECO:0000256" key="2">
    <source>
        <dbReference type="SAM" id="SignalP"/>
    </source>
</evidence>
<dbReference type="InterPro" id="IPR006311">
    <property type="entry name" value="TAT_signal"/>
</dbReference>
<keyword evidence="1 2" id="KW-0732">Signal</keyword>
<feature type="signal peptide" evidence="2">
    <location>
        <begin position="1"/>
        <end position="26"/>
    </location>
</feature>
<dbReference type="PROSITE" id="PS51257">
    <property type="entry name" value="PROKAR_LIPOPROTEIN"/>
    <property type="match status" value="1"/>
</dbReference>
<sequence length="295" mass="31151">MSISRRHILGGALASLSLALTACSGASPDPSPAGSGNGSSGAAGNGQFRTLEQIKSSGTVRIGVFSDKAPFGYVDTDGKPAGYDVVYAERIGKDLGTQVEYVPVEAASRVEFLQTAKVDIILANFTVTPERKEKVDFANPYMKVALGVVSPDSALVSEASQLSGKKIIVVKGTTAETWLTKNHPELELDKYEQYNDATSALADGRGDAWVTDNTEALAWALASNGFTAGITNLGDPDSIAGAVTKGNETLLAWLNEQLITLGKEQFFHTDFEQTLRPVYGDSASVDELVVEGGQL</sequence>
<dbReference type="RefSeq" id="WP_212325811.1">
    <property type="nucleotide sequence ID" value="NZ_AP024463.1"/>
</dbReference>
<dbReference type="SUPFAM" id="SSF53850">
    <property type="entry name" value="Periplasmic binding protein-like II"/>
    <property type="match status" value="1"/>
</dbReference>
<dbReference type="SMART" id="SM00062">
    <property type="entry name" value="PBPb"/>
    <property type="match status" value="1"/>
</dbReference>
<accession>A0ABX7Y817</accession>
<gene>
    <name evidence="4" type="ORF">J5A65_04465</name>
</gene>
<dbReference type="EMBL" id="CP072384">
    <property type="protein sequence ID" value="QUC08985.1"/>
    <property type="molecule type" value="Genomic_DNA"/>
</dbReference>
<organism evidence="4 5">
    <name type="scientific">Arachnia rubra</name>
    <dbReference type="NCBI Taxonomy" id="1547448"/>
    <lineage>
        <taxon>Bacteria</taxon>
        <taxon>Bacillati</taxon>
        <taxon>Actinomycetota</taxon>
        <taxon>Actinomycetes</taxon>
        <taxon>Propionibacteriales</taxon>
        <taxon>Propionibacteriaceae</taxon>
        <taxon>Arachnia</taxon>
    </lineage>
</organism>
<name>A0ABX7Y817_9ACTN</name>
<dbReference type="PANTHER" id="PTHR35936">
    <property type="entry name" value="MEMBRANE-BOUND LYTIC MUREIN TRANSGLYCOSYLASE F"/>
    <property type="match status" value="1"/>
</dbReference>